<keyword evidence="9" id="KW-1185">Reference proteome</keyword>
<dbReference type="GO" id="GO:0006874">
    <property type="term" value="P:intracellular calcium ion homeostasis"/>
    <property type="evidence" value="ECO:0007669"/>
    <property type="project" value="TreeGrafter"/>
</dbReference>
<dbReference type="InterPro" id="IPR004481">
    <property type="entry name" value="K/Na/Ca-exchanger"/>
</dbReference>
<dbReference type="Gene3D" id="1.20.1420.30">
    <property type="entry name" value="NCX, central ion-binding region"/>
    <property type="match status" value="1"/>
</dbReference>
<evidence type="ECO:0000313" key="10">
    <source>
        <dbReference type="Proteomes" id="UP000291995"/>
    </source>
</evidence>
<feature type="transmembrane region" description="Helical" evidence="5">
    <location>
        <begin position="308"/>
        <end position="324"/>
    </location>
</feature>
<name>A0AAP8YS53_9SPIR</name>
<feature type="domain" description="Sodium/calcium exchanger membrane region" evidence="6">
    <location>
        <begin position="182"/>
        <end position="322"/>
    </location>
</feature>
<comment type="subcellular location">
    <subcellularLocation>
        <location evidence="1">Membrane</location>
        <topology evidence="1">Multi-pass membrane protein</topology>
    </subcellularLocation>
</comment>
<dbReference type="Proteomes" id="UP000291995">
    <property type="component" value="Chromosome"/>
</dbReference>
<accession>A0AAP8YS53</accession>
<feature type="transmembrane region" description="Helical" evidence="5">
    <location>
        <begin position="217"/>
        <end position="240"/>
    </location>
</feature>
<reference evidence="8" key="2">
    <citation type="submission" date="2022-12" db="EMBL/GenBank/DDBJ databases">
        <title>Whole genome sequencing of Borrelia miyamotoi strains isolated at the Russian territory.</title>
        <authorList>
            <person name="Kuleshov K.V."/>
            <person name="Platonov A.E."/>
            <person name="Goptar I.A."/>
            <person name="Shipulin G.A."/>
            <person name="Markelov M.L."/>
            <person name="Koetsveld J."/>
            <person name="Kolyasnikova N.M."/>
            <person name="Sarksyan D.S."/>
            <person name="Toporkova M.G."/>
            <person name="Hovius J.W."/>
        </authorList>
    </citation>
    <scope>NUCLEOTIDE SEQUENCE</scope>
    <source>
        <strain evidence="9">Yekat-1</strain>
        <strain evidence="8">Yekat-76</strain>
    </source>
</reference>
<keyword evidence="3 5" id="KW-1133">Transmembrane helix</keyword>
<dbReference type="EMBL" id="CP024333">
    <property type="protein sequence ID" value="ATQ16209.1"/>
    <property type="molecule type" value="Genomic_DNA"/>
</dbReference>
<gene>
    <name evidence="7" type="ORF">CNO13_03465</name>
    <name evidence="8" type="ORF">EZU67_03455</name>
</gene>
<reference evidence="10" key="1">
    <citation type="submission" date="2019-03" db="EMBL/GenBank/DDBJ databases">
        <title>Whole genome sequencing of Borrelia miyamotoi strains isolated at the Russian territory.</title>
        <authorList>
            <person name="Kuleshov K.V."/>
            <person name="Platonov A.E."/>
            <person name="Goptar I.A."/>
            <person name="Shipulin G.A."/>
            <person name="Markelov M.L."/>
            <person name="Koetsveld J."/>
            <person name="Kolyasnikova N.M."/>
            <person name="Sarksyan D.S."/>
            <person name="Toporkova M.G."/>
            <person name="Hovius J.W."/>
        </authorList>
    </citation>
    <scope>NUCLEOTIDE SEQUENCE [LARGE SCALE GENOMIC DNA]</scope>
    <source>
        <strain evidence="7">Yekat-1</strain>
        <strain evidence="10">Yekat-76</strain>
    </source>
</reference>
<feature type="transmembrane region" description="Helical" evidence="5">
    <location>
        <begin position="136"/>
        <end position="153"/>
    </location>
</feature>
<feature type="transmembrane region" description="Helical" evidence="5">
    <location>
        <begin position="36"/>
        <end position="63"/>
    </location>
</feature>
<proteinExistence type="predicted"/>
<evidence type="ECO:0000313" key="7">
    <source>
        <dbReference type="EMBL" id="ATQ16209.1"/>
    </source>
</evidence>
<feature type="domain" description="Sodium/calcium exchanger membrane region" evidence="6">
    <location>
        <begin position="5"/>
        <end position="153"/>
    </location>
</feature>
<evidence type="ECO:0000313" key="9">
    <source>
        <dbReference type="Proteomes" id="UP000230633"/>
    </source>
</evidence>
<keyword evidence="2 5" id="KW-0812">Transmembrane</keyword>
<dbReference type="GeneID" id="75117873"/>
<evidence type="ECO:0000313" key="8">
    <source>
        <dbReference type="EMBL" id="QBK62201.1"/>
    </source>
</evidence>
<evidence type="ECO:0000256" key="1">
    <source>
        <dbReference type="ARBA" id="ARBA00004141"/>
    </source>
</evidence>
<dbReference type="GO" id="GO:0005262">
    <property type="term" value="F:calcium channel activity"/>
    <property type="evidence" value="ECO:0007669"/>
    <property type="project" value="TreeGrafter"/>
</dbReference>
<dbReference type="RefSeq" id="WP_025443955.1">
    <property type="nucleotide sequence ID" value="NZ_AP024371.1"/>
</dbReference>
<dbReference type="Proteomes" id="UP000230633">
    <property type="component" value="Chromosome"/>
</dbReference>
<dbReference type="GO" id="GO:0005886">
    <property type="term" value="C:plasma membrane"/>
    <property type="evidence" value="ECO:0007669"/>
    <property type="project" value="TreeGrafter"/>
</dbReference>
<feature type="transmembrane region" description="Helical" evidence="5">
    <location>
        <begin position="247"/>
        <end position="269"/>
    </location>
</feature>
<feature type="transmembrane region" description="Helical" evidence="5">
    <location>
        <begin position="6"/>
        <end position="24"/>
    </location>
</feature>
<organism evidence="8 10">
    <name type="scientific">Borrelia miyamotoi</name>
    <dbReference type="NCBI Taxonomy" id="47466"/>
    <lineage>
        <taxon>Bacteria</taxon>
        <taxon>Pseudomonadati</taxon>
        <taxon>Spirochaetota</taxon>
        <taxon>Spirochaetia</taxon>
        <taxon>Spirochaetales</taxon>
        <taxon>Borreliaceae</taxon>
        <taxon>Borrelia</taxon>
    </lineage>
</organism>
<dbReference type="PANTHER" id="PTHR10846:SF8">
    <property type="entry name" value="INNER MEMBRANE PROTEIN YRBG"/>
    <property type="match status" value="1"/>
</dbReference>
<feature type="transmembrane region" description="Helical" evidence="5">
    <location>
        <begin position="275"/>
        <end position="296"/>
    </location>
</feature>
<feature type="transmembrane region" description="Helical" evidence="5">
    <location>
        <begin position="69"/>
        <end position="92"/>
    </location>
</feature>
<dbReference type="Pfam" id="PF01699">
    <property type="entry name" value="Na_Ca_ex"/>
    <property type="match status" value="2"/>
</dbReference>
<sequence>MEFIYFFYVVLGICLLYLGGNCLLKGAVNIATYFQVPHLLIGVVVVSLSTSAPELFTSLIASFKGKNEIIVSNIIGSNIINMLLALPLTGLFLRIETDFKRLKFSFIILFLLMFFLLFFSFDFHSLSFFKVPYDRISALIILVLFLLYLFLFYREEKKYHSITKNLENFNCDYSFKFLFLNTFILLLSIYFLYLGSKLLIDSSIYIAHNIFNISERVIGIIFVAFGTSIPEIVVSIFAVIKKESDIALGNIIGSNIFNMGFILSSSIFINPVLMSAIYFVDFSIMFFVSLVLLLIVRLKGSFSRGPSILFLFLYILYNSFLFGVF</sequence>
<dbReference type="AlphaFoldDB" id="A0AAP8YS53"/>
<evidence type="ECO:0000256" key="5">
    <source>
        <dbReference type="SAM" id="Phobius"/>
    </source>
</evidence>
<dbReference type="GO" id="GO:0008273">
    <property type="term" value="F:calcium, potassium:sodium antiporter activity"/>
    <property type="evidence" value="ECO:0007669"/>
    <property type="project" value="TreeGrafter"/>
</dbReference>
<evidence type="ECO:0000259" key="6">
    <source>
        <dbReference type="Pfam" id="PF01699"/>
    </source>
</evidence>
<evidence type="ECO:0000256" key="3">
    <source>
        <dbReference type="ARBA" id="ARBA00022989"/>
    </source>
</evidence>
<evidence type="ECO:0000256" key="4">
    <source>
        <dbReference type="ARBA" id="ARBA00023136"/>
    </source>
</evidence>
<dbReference type="InterPro" id="IPR004837">
    <property type="entry name" value="NaCa_Exmemb"/>
</dbReference>
<evidence type="ECO:0000256" key="2">
    <source>
        <dbReference type="ARBA" id="ARBA00022692"/>
    </source>
</evidence>
<feature type="transmembrane region" description="Helical" evidence="5">
    <location>
        <begin position="104"/>
        <end position="124"/>
    </location>
</feature>
<dbReference type="InterPro" id="IPR044880">
    <property type="entry name" value="NCX_ion-bd_dom_sf"/>
</dbReference>
<dbReference type="PANTHER" id="PTHR10846">
    <property type="entry name" value="SODIUM/POTASSIUM/CALCIUM EXCHANGER"/>
    <property type="match status" value="1"/>
</dbReference>
<protein>
    <submittedName>
        <fullName evidence="8">Calcium/sodium antiporter</fullName>
    </submittedName>
</protein>
<dbReference type="NCBIfam" id="TIGR00367">
    <property type="entry name" value="calcium/sodium antiporter"/>
    <property type="match status" value="1"/>
</dbReference>
<keyword evidence="4 5" id="KW-0472">Membrane</keyword>
<feature type="transmembrane region" description="Helical" evidence="5">
    <location>
        <begin position="173"/>
        <end position="193"/>
    </location>
</feature>
<dbReference type="EMBL" id="CP036557">
    <property type="protein sequence ID" value="QBK62201.1"/>
    <property type="molecule type" value="Genomic_DNA"/>
</dbReference>